<evidence type="ECO:0008006" key="3">
    <source>
        <dbReference type="Google" id="ProtNLM"/>
    </source>
</evidence>
<protein>
    <recommendedName>
        <fullName evidence="3">Alpha/beta hydrolase family protein</fullName>
    </recommendedName>
</protein>
<reference evidence="2" key="1">
    <citation type="journal article" date="2019" name="Int. J. Syst. Evol. Microbiol.">
        <title>The Global Catalogue of Microorganisms (GCM) 10K type strain sequencing project: providing services to taxonomists for standard genome sequencing and annotation.</title>
        <authorList>
            <consortium name="The Broad Institute Genomics Platform"/>
            <consortium name="The Broad Institute Genome Sequencing Center for Infectious Disease"/>
            <person name="Wu L."/>
            <person name="Ma J."/>
        </authorList>
    </citation>
    <scope>NUCLEOTIDE SEQUENCE [LARGE SCALE GENOMIC DNA]</scope>
    <source>
        <strain evidence="2">JCM 17217</strain>
    </source>
</reference>
<dbReference type="Proteomes" id="UP001501556">
    <property type="component" value="Unassembled WGS sequence"/>
</dbReference>
<dbReference type="Gene3D" id="3.40.50.1820">
    <property type="entry name" value="alpha/beta hydrolase"/>
    <property type="match status" value="1"/>
</dbReference>
<comment type="caution">
    <text evidence="1">The sequence shown here is derived from an EMBL/GenBank/DDBJ whole genome shotgun (WGS) entry which is preliminary data.</text>
</comment>
<accession>A0ABP7Q1Q5</accession>
<organism evidence="1 2">
    <name type="scientific">Hymenobacter antarcticus</name>
    <dbReference type="NCBI Taxonomy" id="486270"/>
    <lineage>
        <taxon>Bacteria</taxon>
        <taxon>Pseudomonadati</taxon>
        <taxon>Bacteroidota</taxon>
        <taxon>Cytophagia</taxon>
        <taxon>Cytophagales</taxon>
        <taxon>Hymenobacteraceae</taxon>
        <taxon>Hymenobacter</taxon>
    </lineage>
</organism>
<gene>
    <name evidence="1" type="ORF">GCM10022407_19350</name>
</gene>
<dbReference type="InterPro" id="IPR029058">
    <property type="entry name" value="AB_hydrolase_fold"/>
</dbReference>
<evidence type="ECO:0000313" key="1">
    <source>
        <dbReference type="EMBL" id="GAA3973687.1"/>
    </source>
</evidence>
<proteinExistence type="predicted"/>
<name>A0ABP7Q1Q5_9BACT</name>
<dbReference type="EMBL" id="BAABDI010000011">
    <property type="protein sequence ID" value="GAA3973687.1"/>
    <property type="molecule type" value="Genomic_DNA"/>
</dbReference>
<dbReference type="SUPFAM" id="SSF53474">
    <property type="entry name" value="alpha/beta-Hydrolases"/>
    <property type="match status" value="1"/>
</dbReference>
<keyword evidence="2" id="KW-1185">Reference proteome</keyword>
<evidence type="ECO:0000313" key="2">
    <source>
        <dbReference type="Proteomes" id="UP001501556"/>
    </source>
</evidence>
<sequence>MGQCGPAALGVALLRGAPLNEHVTVAAAGVARLPHAQQVLLPEASHFAHYEQAAEFNKLVAAFVK</sequence>